<organism evidence="3 4">
    <name type="scientific">Micromonospora echinaurantiaca</name>
    <dbReference type="NCBI Taxonomy" id="47857"/>
    <lineage>
        <taxon>Bacteria</taxon>
        <taxon>Bacillati</taxon>
        <taxon>Actinomycetota</taxon>
        <taxon>Actinomycetes</taxon>
        <taxon>Micromonosporales</taxon>
        <taxon>Micromonosporaceae</taxon>
        <taxon>Micromonospora</taxon>
    </lineage>
</organism>
<dbReference type="Pfam" id="PF26571">
    <property type="entry name" value="VldE"/>
    <property type="match status" value="1"/>
</dbReference>
<dbReference type="Proteomes" id="UP000198217">
    <property type="component" value="Chromosome I"/>
</dbReference>
<dbReference type="EMBL" id="LT607750">
    <property type="protein sequence ID" value="SCG67603.1"/>
    <property type="molecule type" value="Genomic_DNA"/>
</dbReference>
<accession>A0A1C5JAP9</accession>
<name>A0A1C5JAP9_9ACTN</name>
<dbReference type="InterPro" id="IPR036813">
    <property type="entry name" value="Tachylectin2_sf"/>
</dbReference>
<evidence type="ECO:0000313" key="4">
    <source>
        <dbReference type="Proteomes" id="UP000198217"/>
    </source>
</evidence>
<evidence type="ECO:0000256" key="1">
    <source>
        <dbReference type="SAM" id="SignalP"/>
    </source>
</evidence>
<dbReference type="InterPro" id="IPR058593">
    <property type="entry name" value="ARB_07466-like_C"/>
</dbReference>
<evidence type="ECO:0000259" key="2">
    <source>
        <dbReference type="Pfam" id="PF26571"/>
    </source>
</evidence>
<sequence length="448" mass="47994">MSLSDSCECLPPPERTPLLVKSLFRMAGLAAAVTTALAATVVAPTAALAAPSTPSFSSRIDGYAAYDGQDTCDPTAKPGVVGFKDLVNATYGSHTWGIGRDCGSGGTSEHKEGRALDYHFNYYDAGQRADATDLLNWLLATDSYGNRHAMARRLGMMYIIWNNKIWKAYEPSAGWQSYSGASPHTDHIHFSFSWAGAQKRTSWWSADHVAGNASVYGVLPDGRMTYSVIDAGTGDRTFGPVISTATLGFTPKAMATMNFNTILVTSTAGKLYRVDVRTNNESLTFDAPVEIGSKGWTSDLLAYDGAGNLFGIADGQLRRYGVTVGTHSVTINSNTLIGSGFTLNTLTATGTNWILGTTSTGTLRSYKINGPDDWNAATLDPDGWGFTHLMSPGGGIYFGRTSSGGMYHYHDVNPYDLNGSDVQYHLSDPVDASGWTQVLLSTQPRTVS</sequence>
<protein>
    <recommendedName>
        <fullName evidence="2">ARB-07466-like C-terminal domain-containing protein</fullName>
    </recommendedName>
</protein>
<dbReference type="SUPFAM" id="SSF50934">
    <property type="entry name" value="Tachylectin-2"/>
    <property type="match status" value="1"/>
</dbReference>
<evidence type="ECO:0000313" key="3">
    <source>
        <dbReference type="EMBL" id="SCG67603.1"/>
    </source>
</evidence>
<keyword evidence="1" id="KW-0732">Signal</keyword>
<gene>
    <name evidence="3" type="ORF">GA0070609_4261</name>
</gene>
<feature type="chain" id="PRO_5038676407" description="ARB-07466-like C-terminal domain-containing protein" evidence="1">
    <location>
        <begin position="39"/>
        <end position="448"/>
    </location>
</feature>
<feature type="domain" description="ARB-07466-like C-terminal" evidence="2">
    <location>
        <begin position="75"/>
        <end position="188"/>
    </location>
</feature>
<feature type="signal peptide" evidence="1">
    <location>
        <begin position="1"/>
        <end position="38"/>
    </location>
</feature>
<dbReference type="AlphaFoldDB" id="A0A1C5JAP9"/>
<proteinExistence type="predicted"/>
<keyword evidence="4" id="KW-1185">Reference proteome</keyword>
<reference evidence="3 4" key="1">
    <citation type="submission" date="2016-06" db="EMBL/GenBank/DDBJ databases">
        <authorList>
            <person name="Kjaerup R.B."/>
            <person name="Dalgaard T.S."/>
            <person name="Juul-Madsen H.R."/>
        </authorList>
    </citation>
    <scope>NUCLEOTIDE SEQUENCE [LARGE SCALE GENOMIC DNA]</scope>
    <source>
        <strain evidence="3 4">DSM 43904</strain>
    </source>
</reference>
<dbReference type="Gene3D" id="2.115.10.10">
    <property type="entry name" value="Tachylectin 2"/>
    <property type="match status" value="1"/>
</dbReference>